<evidence type="ECO:0000313" key="3">
    <source>
        <dbReference type="Proteomes" id="UP000075714"/>
    </source>
</evidence>
<comment type="caution">
    <text evidence="2">The sequence shown here is derived from an EMBL/GenBank/DDBJ whole genome shotgun (WGS) entry which is preliminary data.</text>
</comment>
<proteinExistence type="predicted"/>
<accession>A0A150GMY2</accession>
<feature type="compositionally biased region" description="Basic and acidic residues" evidence="1">
    <location>
        <begin position="9"/>
        <end position="25"/>
    </location>
</feature>
<evidence type="ECO:0000313" key="2">
    <source>
        <dbReference type="EMBL" id="KXZ51135.1"/>
    </source>
</evidence>
<keyword evidence="3" id="KW-1185">Reference proteome</keyword>
<name>A0A150GMY2_GONPE</name>
<gene>
    <name evidence="2" type="ORF">GPECTOR_13g622</name>
</gene>
<dbReference type="EMBL" id="LSYV01000014">
    <property type="protein sequence ID" value="KXZ51135.1"/>
    <property type="molecule type" value="Genomic_DNA"/>
</dbReference>
<feature type="compositionally biased region" description="Gly residues" evidence="1">
    <location>
        <begin position="66"/>
        <end position="79"/>
    </location>
</feature>
<protein>
    <submittedName>
        <fullName evidence="2">Uncharacterized protein</fullName>
    </submittedName>
</protein>
<organism evidence="2 3">
    <name type="scientific">Gonium pectorale</name>
    <name type="common">Green alga</name>
    <dbReference type="NCBI Taxonomy" id="33097"/>
    <lineage>
        <taxon>Eukaryota</taxon>
        <taxon>Viridiplantae</taxon>
        <taxon>Chlorophyta</taxon>
        <taxon>core chlorophytes</taxon>
        <taxon>Chlorophyceae</taxon>
        <taxon>CS clade</taxon>
        <taxon>Chlamydomonadales</taxon>
        <taxon>Volvocaceae</taxon>
        <taxon>Gonium</taxon>
    </lineage>
</organism>
<feature type="region of interest" description="Disordered" evidence="1">
    <location>
        <begin position="1"/>
        <end position="118"/>
    </location>
</feature>
<reference evidence="3" key="1">
    <citation type="journal article" date="2016" name="Nat. Commun.">
        <title>The Gonium pectorale genome demonstrates co-option of cell cycle regulation during the evolution of multicellularity.</title>
        <authorList>
            <person name="Hanschen E.R."/>
            <person name="Marriage T.N."/>
            <person name="Ferris P.J."/>
            <person name="Hamaji T."/>
            <person name="Toyoda A."/>
            <person name="Fujiyama A."/>
            <person name="Neme R."/>
            <person name="Noguchi H."/>
            <person name="Minakuchi Y."/>
            <person name="Suzuki M."/>
            <person name="Kawai-Toyooka H."/>
            <person name="Smith D.R."/>
            <person name="Sparks H."/>
            <person name="Anderson J."/>
            <person name="Bakaric R."/>
            <person name="Luria V."/>
            <person name="Karger A."/>
            <person name="Kirschner M.W."/>
            <person name="Durand P.M."/>
            <person name="Michod R.E."/>
            <person name="Nozaki H."/>
            <person name="Olson B.J."/>
        </authorList>
    </citation>
    <scope>NUCLEOTIDE SEQUENCE [LARGE SCALE GENOMIC DNA]</scope>
    <source>
        <strain evidence="3">NIES-2863</strain>
    </source>
</reference>
<feature type="compositionally biased region" description="Low complexity" evidence="1">
    <location>
        <begin position="81"/>
        <end position="102"/>
    </location>
</feature>
<sequence>MRSASGAGDARRDAPSEGATGRDRTLPFPGQVAAPAPVTGRRGPPLTGEPMTHLPPPIRIATAAGSSGGSGGGNGGNGGDSTPTARQQTTPTAGAAASPTAGGMYGGLMSPRSPHLASPRHRFDLEAHMAAVEAALPMSPSRSTAAHAAVARAAAAGVVSSGGALGGLLAGMGGGAGDVMDEEGIEEILDDVISRGACT</sequence>
<evidence type="ECO:0000256" key="1">
    <source>
        <dbReference type="SAM" id="MobiDB-lite"/>
    </source>
</evidence>
<dbReference type="Proteomes" id="UP000075714">
    <property type="component" value="Unassembled WGS sequence"/>
</dbReference>
<dbReference type="AlphaFoldDB" id="A0A150GMY2"/>